<evidence type="ECO:0000313" key="4">
    <source>
        <dbReference type="Proteomes" id="UP000248745"/>
    </source>
</evidence>
<dbReference type="OrthoDB" id="1121502at2"/>
<feature type="signal peptide" evidence="1">
    <location>
        <begin position="1"/>
        <end position="20"/>
    </location>
</feature>
<dbReference type="SUPFAM" id="SSF160574">
    <property type="entry name" value="BT0923-like"/>
    <property type="match status" value="2"/>
</dbReference>
<dbReference type="InterPro" id="IPR021533">
    <property type="entry name" value="PepSY-like"/>
</dbReference>
<evidence type="ECO:0000313" key="3">
    <source>
        <dbReference type="EMBL" id="PZF74381.1"/>
    </source>
</evidence>
<accession>A0A2W2AGJ3</accession>
<keyword evidence="1" id="KW-0732">Signal</keyword>
<protein>
    <recommendedName>
        <fullName evidence="2">Putative beta-lactamase-inhibitor-like PepSY-like domain-containing protein</fullName>
    </recommendedName>
</protein>
<feature type="chain" id="PRO_5016180083" description="Putative beta-lactamase-inhibitor-like PepSY-like domain-containing protein" evidence="1">
    <location>
        <begin position="21"/>
        <end position="200"/>
    </location>
</feature>
<sequence length="200" mass="22339">MRRYSLLAITFFSLTVTAVAQEKNIQITPAVRAAFQNDFPDAQEVEWKQENWDYKVDFVQKEKEISAIYDALGKRLQTEKEITATELPDVVLNYVKEHAGKPEGASKVTKADGTVLYEVETDEAELLLDASGNLLETEVEIPASALPADAATYIKDHYKTAAKDISKTTKSNGDIRYEVEVKNAELLFDANGQFIKATQD</sequence>
<proteinExistence type="predicted"/>
<keyword evidence="4" id="KW-1185">Reference proteome</keyword>
<dbReference type="EMBL" id="QKTW01000003">
    <property type="protein sequence ID" value="PZF74381.1"/>
    <property type="molecule type" value="Genomic_DNA"/>
</dbReference>
<evidence type="ECO:0000259" key="2">
    <source>
        <dbReference type="Pfam" id="PF11396"/>
    </source>
</evidence>
<gene>
    <name evidence="3" type="ORF">DN068_02030</name>
</gene>
<feature type="domain" description="Putative beta-lactamase-inhibitor-like PepSY-like" evidence="2">
    <location>
        <begin position="121"/>
        <end position="196"/>
    </location>
</feature>
<comment type="caution">
    <text evidence="3">The sequence shown here is derived from an EMBL/GenBank/DDBJ whole genome shotgun (WGS) entry which is preliminary data.</text>
</comment>
<dbReference type="Proteomes" id="UP000248745">
    <property type="component" value="Unassembled WGS sequence"/>
</dbReference>
<evidence type="ECO:0000256" key="1">
    <source>
        <dbReference type="SAM" id="SignalP"/>
    </source>
</evidence>
<feature type="domain" description="Putative beta-lactamase-inhibitor-like PepSY-like" evidence="2">
    <location>
        <begin position="26"/>
        <end position="64"/>
    </location>
</feature>
<name>A0A2W2AGJ3_9BACT</name>
<dbReference type="AlphaFoldDB" id="A0A2W2AGJ3"/>
<reference evidence="3 4" key="1">
    <citation type="submission" date="2018-06" db="EMBL/GenBank/DDBJ databases">
        <title>Mucibacter soli gen. nov., sp. nov., a new member of the family Chitinophagaceae producing mucin.</title>
        <authorList>
            <person name="Kim M.-K."/>
            <person name="Park S."/>
            <person name="Kim T.-S."/>
            <person name="Joung Y."/>
            <person name="Han J.-H."/>
            <person name="Kim S.B."/>
        </authorList>
    </citation>
    <scope>NUCLEOTIDE SEQUENCE [LARGE SCALE GENOMIC DNA]</scope>
    <source>
        <strain evidence="3 4">R1-15</strain>
    </source>
</reference>
<dbReference type="Pfam" id="PF11396">
    <property type="entry name" value="PepSY_like"/>
    <property type="match status" value="2"/>
</dbReference>
<organism evidence="3 4">
    <name type="scientific">Taibaiella soli</name>
    <dbReference type="NCBI Taxonomy" id="1649169"/>
    <lineage>
        <taxon>Bacteria</taxon>
        <taxon>Pseudomonadati</taxon>
        <taxon>Bacteroidota</taxon>
        <taxon>Chitinophagia</taxon>
        <taxon>Chitinophagales</taxon>
        <taxon>Chitinophagaceae</taxon>
        <taxon>Taibaiella</taxon>
    </lineage>
</organism>
<dbReference type="RefSeq" id="WP_110997219.1">
    <property type="nucleotide sequence ID" value="NZ_QKTW01000003.1"/>
</dbReference>
<dbReference type="Gene3D" id="3.10.450.360">
    <property type="match status" value="2"/>
</dbReference>